<organism evidence="2 3">
    <name type="scientific">Parabacteroides absconsus</name>
    <dbReference type="NCBI Taxonomy" id="2951805"/>
    <lineage>
        <taxon>Bacteria</taxon>
        <taxon>Pseudomonadati</taxon>
        <taxon>Bacteroidota</taxon>
        <taxon>Bacteroidia</taxon>
        <taxon>Bacteroidales</taxon>
        <taxon>Tannerellaceae</taxon>
        <taxon>Parabacteroides</taxon>
    </lineage>
</organism>
<feature type="transmembrane region" description="Helical" evidence="1">
    <location>
        <begin position="6"/>
        <end position="30"/>
    </location>
</feature>
<evidence type="ECO:0000313" key="3">
    <source>
        <dbReference type="Proteomes" id="UP001320603"/>
    </source>
</evidence>
<accession>A0ABZ2IH45</accession>
<keyword evidence="1" id="KW-0812">Transmembrane</keyword>
<sequence>MQRNSLIYWGLVFIGIGLFLQCQYSYFFFYQEQLQLFQLTRQYVWDTVLVPGGLVDYLAGFFRQFYIVPFFGALFTSLLLVSIGYIGKKVLCELSGKNLLWVDSLALIPIIGLVFLHTNLYYHLSGSIACLMCFSGWLIYLKNIHRSNRWLLGIFLLSLVYLLAGPVYSLFIAGLVVCEWKLHRTHVIGTIASFLIAGGVWIILPLGMNWAVDGRQIIKPDFYCEFLPEAQKVYYVWGSCLLSILLGCWLSEKRIPQLWSMMFSLFLLLGGLYGVYHTQDRMQLYSYERDWYLRNQQWNKIIATFNEERASDLTMNVLNLALACQGELGNKMFSFPQNGSKSLLSEWDNSLMSAMIYSDICYQVGDIASSQKFAFEGYVTSTKGNVRLMQRLIETNIIEGNYRVAEKYIALLENTFFYKSWAEKQRQFLGDSLIAANEEYVAKRLSLRGHGSYAVSSNFMYTLKLLVTNNPQNRMAFEYWVGFILLNKDLSAFKKLYDAYYHTDIWPELSLNEQQAVIALEQDTPGNWAKMGVSLATEQAYGSFSQDLADKRGYINFVEEMKRAHGKTYWFYLLFKK</sequence>
<name>A0ABZ2IH45_9BACT</name>
<evidence type="ECO:0000256" key="1">
    <source>
        <dbReference type="SAM" id="Phobius"/>
    </source>
</evidence>
<proteinExistence type="predicted"/>
<feature type="transmembrane region" description="Helical" evidence="1">
    <location>
        <begin position="98"/>
        <end position="116"/>
    </location>
</feature>
<dbReference type="EMBL" id="CP146284">
    <property type="protein sequence ID" value="WWV65370.1"/>
    <property type="molecule type" value="Genomic_DNA"/>
</dbReference>
<dbReference type="Pfam" id="PF19529">
    <property type="entry name" value="DUF6057"/>
    <property type="match status" value="1"/>
</dbReference>
<feature type="transmembrane region" description="Helical" evidence="1">
    <location>
        <begin position="65"/>
        <end position="86"/>
    </location>
</feature>
<keyword evidence="1" id="KW-0472">Membrane</keyword>
<feature type="transmembrane region" description="Helical" evidence="1">
    <location>
        <begin position="150"/>
        <end position="175"/>
    </location>
</feature>
<protein>
    <submittedName>
        <fullName evidence="2">DUF6057 family protein</fullName>
    </submittedName>
</protein>
<feature type="transmembrane region" description="Helical" evidence="1">
    <location>
        <begin position="122"/>
        <end position="141"/>
    </location>
</feature>
<feature type="transmembrane region" description="Helical" evidence="1">
    <location>
        <begin position="187"/>
        <end position="212"/>
    </location>
</feature>
<keyword evidence="1" id="KW-1133">Transmembrane helix</keyword>
<keyword evidence="3" id="KW-1185">Reference proteome</keyword>
<dbReference type="Proteomes" id="UP001320603">
    <property type="component" value="Chromosome"/>
</dbReference>
<reference evidence="2 3" key="1">
    <citation type="submission" date="2024-02" db="EMBL/GenBank/DDBJ databases">
        <title>Whole genome sequencing of Parabacteroides sp. AD58.</title>
        <authorList>
            <person name="Chaplin A.V."/>
            <person name="Pikina A.P."/>
            <person name="Sokolova S.R."/>
            <person name="Korostin D.O."/>
            <person name="Efimov B.A."/>
        </authorList>
    </citation>
    <scope>NUCLEOTIDE SEQUENCE [LARGE SCALE GENOMIC DNA]</scope>
    <source>
        <strain evidence="2 3">AD58</strain>
    </source>
</reference>
<feature type="transmembrane region" description="Helical" evidence="1">
    <location>
        <begin position="258"/>
        <end position="276"/>
    </location>
</feature>
<dbReference type="RefSeq" id="WP_251967584.1">
    <property type="nucleotide sequence ID" value="NZ_CP146284.1"/>
</dbReference>
<feature type="transmembrane region" description="Helical" evidence="1">
    <location>
        <begin position="233"/>
        <end position="252"/>
    </location>
</feature>
<dbReference type="InterPro" id="IPR045692">
    <property type="entry name" value="DUF6057"/>
</dbReference>
<gene>
    <name evidence="2" type="ORF">NEE14_010135</name>
</gene>
<evidence type="ECO:0000313" key="2">
    <source>
        <dbReference type="EMBL" id="WWV65370.1"/>
    </source>
</evidence>